<name>A0A369K2R8_HYPMA</name>
<protein>
    <submittedName>
        <fullName evidence="1">Uncharacterized protein</fullName>
    </submittedName>
</protein>
<reference evidence="1" key="1">
    <citation type="submission" date="2018-04" db="EMBL/GenBank/DDBJ databases">
        <title>Whole genome sequencing of Hypsizygus marmoreus.</title>
        <authorList>
            <person name="Choi I.-G."/>
            <person name="Min B."/>
            <person name="Kim J.-G."/>
            <person name="Kim S."/>
            <person name="Oh Y.-L."/>
            <person name="Kong W.-S."/>
            <person name="Park H."/>
            <person name="Jeong J."/>
            <person name="Song E.-S."/>
        </authorList>
    </citation>
    <scope>NUCLEOTIDE SEQUENCE [LARGE SCALE GENOMIC DNA]</scope>
    <source>
        <strain evidence="1">51987-8</strain>
    </source>
</reference>
<dbReference type="Proteomes" id="UP000076154">
    <property type="component" value="Unassembled WGS sequence"/>
</dbReference>
<evidence type="ECO:0000313" key="2">
    <source>
        <dbReference type="Proteomes" id="UP000076154"/>
    </source>
</evidence>
<evidence type="ECO:0000313" key="1">
    <source>
        <dbReference type="EMBL" id="RDB28921.1"/>
    </source>
</evidence>
<accession>A0A369K2R8</accession>
<dbReference type="EMBL" id="LUEZ02000010">
    <property type="protein sequence ID" value="RDB28921.1"/>
    <property type="molecule type" value="Genomic_DNA"/>
</dbReference>
<dbReference type="OrthoDB" id="3144838at2759"/>
<dbReference type="InParanoid" id="A0A369K2R8"/>
<dbReference type="AlphaFoldDB" id="A0A369K2R8"/>
<sequence length="99" mass="11043">MADATGQAAALCEVTGSNAARCCLSDGRHWIFCLYQKYAEGSLRSYEGSVRTIMEPKSGLGIQDLLEADVYKVVTLVYHWLYDDGDPFKDSLYSLHDIE</sequence>
<proteinExistence type="predicted"/>
<organism evidence="1 2">
    <name type="scientific">Hypsizygus marmoreus</name>
    <name type="common">White beech mushroom</name>
    <name type="synonym">Agaricus marmoreus</name>
    <dbReference type="NCBI Taxonomy" id="39966"/>
    <lineage>
        <taxon>Eukaryota</taxon>
        <taxon>Fungi</taxon>
        <taxon>Dikarya</taxon>
        <taxon>Basidiomycota</taxon>
        <taxon>Agaricomycotina</taxon>
        <taxon>Agaricomycetes</taxon>
        <taxon>Agaricomycetidae</taxon>
        <taxon>Agaricales</taxon>
        <taxon>Tricholomatineae</taxon>
        <taxon>Lyophyllaceae</taxon>
        <taxon>Hypsizygus</taxon>
    </lineage>
</organism>
<keyword evidence="2" id="KW-1185">Reference proteome</keyword>
<comment type="caution">
    <text evidence="1">The sequence shown here is derived from an EMBL/GenBank/DDBJ whole genome shotgun (WGS) entry which is preliminary data.</text>
</comment>
<gene>
    <name evidence="1" type="ORF">Hypma_016128</name>
</gene>